<feature type="compositionally biased region" description="Basic residues" evidence="1">
    <location>
        <begin position="430"/>
        <end position="439"/>
    </location>
</feature>
<feature type="compositionally biased region" description="Basic residues" evidence="1">
    <location>
        <begin position="1"/>
        <end position="11"/>
    </location>
</feature>
<protein>
    <submittedName>
        <fullName evidence="4">Brix-domain-containing protein</fullName>
    </submittedName>
</protein>
<accession>A0ABQ8KUU3</accession>
<dbReference type="EMBL" id="JADCUA010000002">
    <property type="protein sequence ID" value="KAH9842857.1"/>
    <property type="molecule type" value="Genomic_DNA"/>
</dbReference>
<feature type="region of interest" description="Disordered" evidence="1">
    <location>
        <begin position="248"/>
        <end position="268"/>
    </location>
</feature>
<keyword evidence="2" id="KW-1133">Transmembrane helix</keyword>
<gene>
    <name evidence="4" type="ORF">C8Q71DRAFT_853377</name>
</gene>
<feature type="region of interest" description="Disordered" evidence="1">
    <location>
        <begin position="341"/>
        <end position="439"/>
    </location>
</feature>
<dbReference type="PROSITE" id="PS50833">
    <property type="entry name" value="BRIX"/>
    <property type="match status" value="1"/>
</dbReference>
<name>A0ABQ8KUU3_9APHY</name>
<feature type="compositionally biased region" description="Low complexity" evidence="1">
    <location>
        <begin position="252"/>
        <end position="268"/>
    </location>
</feature>
<dbReference type="Pfam" id="PF04427">
    <property type="entry name" value="Brix"/>
    <property type="match status" value="1"/>
</dbReference>
<feature type="region of interest" description="Disordered" evidence="1">
    <location>
        <begin position="1"/>
        <end position="20"/>
    </location>
</feature>
<dbReference type="Proteomes" id="UP000814176">
    <property type="component" value="Unassembled WGS sequence"/>
</dbReference>
<evidence type="ECO:0000256" key="1">
    <source>
        <dbReference type="SAM" id="MobiDB-lite"/>
    </source>
</evidence>
<feature type="domain" description="Brix" evidence="3">
    <location>
        <begin position="26"/>
        <end position="315"/>
    </location>
</feature>
<dbReference type="SMART" id="SM00879">
    <property type="entry name" value="Brix"/>
    <property type="match status" value="1"/>
</dbReference>
<evidence type="ECO:0000313" key="4">
    <source>
        <dbReference type="EMBL" id="KAH9842857.1"/>
    </source>
</evidence>
<organism evidence="4 5">
    <name type="scientific">Rhodofomes roseus</name>
    <dbReference type="NCBI Taxonomy" id="34475"/>
    <lineage>
        <taxon>Eukaryota</taxon>
        <taxon>Fungi</taxon>
        <taxon>Dikarya</taxon>
        <taxon>Basidiomycota</taxon>
        <taxon>Agaricomycotina</taxon>
        <taxon>Agaricomycetes</taxon>
        <taxon>Polyporales</taxon>
        <taxon>Rhodofomes</taxon>
    </lineage>
</organism>
<dbReference type="PANTHER" id="PTHR12661:SF5">
    <property type="entry name" value="SUPPRESSOR OF SWI4 1 HOMOLOG"/>
    <property type="match status" value="1"/>
</dbReference>
<dbReference type="InterPro" id="IPR007109">
    <property type="entry name" value="Brix"/>
</dbReference>
<reference evidence="4 5" key="1">
    <citation type="journal article" date="2021" name="Environ. Microbiol.">
        <title>Gene family expansions and transcriptome signatures uncover fungal adaptations to wood decay.</title>
        <authorList>
            <person name="Hage H."/>
            <person name="Miyauchi S."/>
            <person name="Viragh M."/>
            <person name="Drula E."/>
            <person name="Min B."/>
            <person name="Chaduli D."/>
            <person name="Navarro D."/>
            <person name="Favel A."/>
            <person name="Norest M."/>
            <person name="Lesage-Meessen L."/>
            <person name="Balint B."/>
            <person name="Merenyi Z."/>
            <person name="de Eugenio L."/>
            <person name="Morin E."/>
            <person name="Martinez A.T."/>
            <person name="Baldrian P."/>
            <person name="Stursova M."/>
            <person name="Martinez M.J."/>
            <person name="Novotny C."/>
            <person name="Magnuson J.K."/>
            <person name="Spatafora J.W."/>
            <person name="Maurice S."/>
            <person name="Pangilinan J."/>
            <person name="Andreopoulos W."/>
            <person name="LaButti K."/>
            <person name="Hundley H."/>
            <person name="Na H."/>
            <person name="Kuo A."/>
            <person name="Barry K."/>
            <person name="Lipzen A."/>
            <person name="Henrissat B."/>
            <person name="Riley R."/>
            <person name="Ahrendt S."/>
            <person name="Nagy L.G."/>
            <person name="Grigoriev I.V."/>
            <person name="Martin F."/>
            <person name="Rosso M.N."/>
        </authorList>
    </citation>
    <scope>NUCLEOTIDE SEQUENCE [LARGE SCALE GENOMIC DNA]</scope>
    <source>
        <strain evidence="4 5">CIRM-BRFM 1785</strain>
    </source>
</reference>
<keyword evidence="5" id="KW-1185">Reference proteome</keyword>
<proteinExistence type="predicted"/>
<dbReference type="GeneID" id="72007667"/>
<evidence type="ECO:0000256" key="2">
    <source>
        <dbReference type="SAM" id="Phobius"/>
    </source>
</evidence>
<comment type="caution">
    <text evidence="4">The sequence shown here is derived from an EMBL/GenBank/DDBJ whole genome shotgun (WGS) entry which is preliminary data.</text>
</comment>
<feature type="compositionally biased region" description="Basic and acidic residues" evidence="1">
    <location>
        <begin position="341"/>
        <end position="371"/>
    </location>
</feature>
<feature type="transmembrane region" description="Helical" evidence="2">
    <location>
        <begin position="70"/>
        <end position="88"/>
    </location>
</feature>
<dbReference type="InterPro" id="IPR045112">
    <property type="entry name" value="PPAN-like"/>
</dbReference>
<dbReference type="PANTHER" id="PTHR12661">
    <property type="entry name" value="PETER PAN-RELATED"/>
    <property type="match status" value="1"/>
</dbReference>
<evidence type="ECO:0000313" key="5">
    <source>
        <dbReference type="Proteomes" id="UP000814176"/>
    </source>
</evidence>
<keyword evidence="2" id="KW-0812">Transmembrane</keyword>
<evidence type="ECO:0000259" key="3">
    <source>
        <dbReference type="PROSITE" id="PS50833"/>
    </source>
</evidence>
<feature type="compositionally biased region" description="Acidic residues" evidence="1">
    <location>
        <begin position="375"/>
        <end position="424"/>
    </location>
</feature>
<dbReference type="RefSeq" id="XP_047783904.1">
    <property type="nucleotide sequence ID" value="XM_047926935.1"/>
</dbReference>
<sequence>MGRHRKNRTHLKGGVASNPAAAEGVPKSFVIKHGQVGTSLTQLVRDMRRVMEPYTASRLKERTRNKLKDFFTMAPALGVTHLLAFTLTDVAPSLRIVRLSAGPTLSFRIERYSLVKDVLNSSKRARNIGSVEYLTPPLLVLASFPQPGPGTPPHLPLLMKTFQTLFPPLSPQKLSLSSARRIVLISYNADRGTVDFRHYLITVKPYGVSKRVRRVLEGATTKVSASKGYLDLGNEKDVADFFLRKKGEPGPSSDGYESAASSASSAGGDDVDAISLADDYLGRNNKKGQKRAVRLDEVGPRMELRLIKITEGLPGKEGSVIYHEFVKKTKAEATAQKAEHVAKEKLRQQRREEQERNVKRKKAEADGKKAGSDSAEQEEGEEDDGALNDEELEDDGVWDDEEEYSGGEEDENASGSDEEESSEDEGPRPPLKKPKRGKR</sequence>
<keyword evidence="2" id="KW-0472">Membrane</keyword>